<evidence type="ECO:0000259" key="10">
    <source>
        <dbReference type="PROSITE" id="PS51198"/>
    </source>
</evidence>
<feature type="domain" description="UvrD-like helicase C-terminal" evidence="11">
    <location>
        <begin position="342"/>
        <end position="625"/>
    </location>
</feature>
<protein>
    <recommendedName>
        <fullName evidence="7">DNA 3'-5' helicase</fullName>
        <ecNumber evidence="7">5.6.2.4</ecNumber>
    </recommendedName>
</protein>
<feature type="binding site" evidence="9">
    <location>
        <begin position="35"/>
        <end position="42"/>
    </location>
    <ligand>
        <name>ATP</name>
        <dbReference type="ChEBI" id="CHEBI:30616"/>
    </ligand>
</feature>
<keyword evidence="4 9" id="KW-0067">ATP-binding</keyword>
<dbReference type="PANTHER" id="PTHR11070">
    <property type="entry name" value="UVRD / RECB / PCRA DNA HELICASE FAMILY MEMBER"/>
    <property type="match status" value="1"/>
</dbReference>
<evidence type="ECO:0000256" key="4">
    <source>
        <dbReference type="ARBA" id="ARBA00022840"/>
    </source>
</evidence>
<gene>
    <name evidence="12" type="ORF">UU13_C0002G0023</name>
</gene>
<feature type="domain" description="UvrD-like helicase ATP-binding" evidence="10">
    <location>
        <begin position="14"/>
        <end position="341"/>
    </location>
</feature>
<dbReference type="Pfam" id="PF12705">
    <property type="entry name" value="PDDEXK_1"/>
    <property type="match status" value="1"/>
</dbReference>
<organism evidence="12 13">
    <name type="scientific">Candidatus Nomurabacteria bacterium GW2011_GWB1_40_7</name>
    <dbReference type="NCBI Taxonomy" id="1618744"/>
    <lineage>
        <taxon>Bacteria</taxon>
        <taxon>Candidatus Nomuraibacteriota</taxon>
    </lineage>
</organism>
<dbReference type="GO" id="GO:0005524">
    <property type="term" value="F:ATP binding"/>
    <property type="evidence" value="ECO:0007669"/>
    <property type="project" value="UniProtKB-UniRule"/>
</dbReference>
<dbReference type="GO" id="GO:0003677">
    <property type="term" value="F:DNA binding"/>
    <property type="evidence" value="ECO:0007669"/>
    <property type="project" value="InterPro"/>
</dbReference>
<comment type="catalytic activity">
    <reaction evidence="8">
        <text>ATP + H2O = ADP + phosphate + H(+)</text>
        <dbReference type="Rhea" id="RHEA:13065"/>
        <dbReference type="ChEBI" id="CHEBI:15377"/>
        <dbReference type="ChEBI" id="CHEBI:15378"/>
        <dbReference type="ChEBI" id="CHEBI:30616"/>
        <dbReference type="ChEBI" id="CHEBI:43474"/>
        <dbReference type="ChEBI" id="CHEBI:456216"/>
        <dbReference type="EC" id="5.6.2.4"/>
    </reaction>
</comment>
<evidence type="ECO:0000256" key="1">
    <source>
        <dbReference type="ARBA" id="ARBA00022741"/>
    </source>
</evidence>
<dbReference type="Pfam" id="PF00580">
    <property type="entry name" value="UvrD-helicase"/>
    <property type="match status" value="1"/>
</dbReference>
<evidence type="ECO:0000256" key="5">
    <source>
        <dbReference type="ARBA" id="ARBA00023235"/>
    </source>
</evidence>
<evidence type="ECO:0000256" key="7">
    <source>
        <dbReference type="ARBA" id="ARBA00034808"/>
    </source>
</evidence>
<dbReference type="SUPFAM" id="SSF52540">
    <property type="entry name" value="P-loop containing nucleoside triphosphate hydrolases"/>
    <property type="match status" value="1"/>
</dbReference>
<evidence type="ECO:0000313" key="12">
    <source>
        <dbReference type="EMBL" id="KKR70678.1"/>
    </source>
</evidence>
<keyword evidence="2 9" id="KW-0378">Hydrolase</keyword>
<sequence>MTLRVEGEYKNEYKKLNKAQKEAVEAIDGPVMVVAGPGTGKTKILTFRIANILLKTDTAPESILALTYTTAGVISMREKLLEIIGDRAYRVNIFTFHAFCEHIIKEFSFYFENLEGFRVIGDLDRVEIIESIIKKNKFEHLISFHDEFSFLNKIVDSILAIKKEGLLPKEFIKKLPIWEKELLANEDLYYKKDYGEYKKGAIKPAEKEKINKKIDKAKELGEIFSLYQMELKKRGLYDFSDMILYALEELSKNKNLKADVQEKYQYILVDEHQDTNEGQNELIELLTDAPHLEGKPNLFTVGDEKQSIYRFQGASAETFSRFQNLYKNIRSITLSENYRSAQNILDGAHSLVIKIKDLEKSAELHSNAKVKNEKINIRKFSNYKFELLYLAEGIKAKIENGIAPSEIAVLYRANKNVSDIKTIFDFYRIPYTIFSKDKILDDPNIANLINILRVIYNPNDDHHLGKVFFANFLKFDAYDSVRILDKLKSLRKEERKHLFAIMEDKKVLKEIEVKNSDDFFEFAKTVKELKIESNNQNFPDFFKTFLEKIGYLKYMIGSVNSRAQLVKLDKFLDEIKRQNETKKNYGIADFIYFVDSFIKYNLDIKSTDPEIIEGVSLMTAHGSKGREFEYVYIINTTRKSWEGRNGGNSISLPIYQYDGSIEDERRLFYVAMTRAKNSLNISFARTDNDGREHEESEFVKEINGTFKKEENMKSYEEKNIDGLASFMNFEKYSASLFDPEYLRHLFFKRGLNVSALNNYLNCPKKYLYKNLIRIPDIYSVSMKFGSIVDFALNKFFEKSKKESKILPKKVLLEEFDKGLNRFNLSEKDEEKFRERGERALSEYYDEYSNEWTDKTETQFHIERDFELDNKEILKISGTLDKIEYVGNVFSSNINIIDHKTGKSFSEKTKEQKADYERQLIFYKLLLTNYDKKDFKIKKSILDFVEKNKKGKFEQYSFDVTKEHLEELKKEINTCAEDVLSMEFLKKGCNKKDCEWCQFGR</sequence>
<dbReference type="AlphaFoldDB" id="A0A0G0T0U8"/>
<dbReference type="EMBL" id="LBZL01000002">
    <property type="protein sequence ID" value="KKR70678.1"/>
    <property type="molecule type" value="Genomic_DNA"/>
</dbReference>
<reference evidence="12 13" key="1">
    <citation type="journal article" date="2015" name="Nature">
        <title>rRNA introns, odd ribosomes, and small enigmatic genomes across a large radiation of phyla.</title>
        <authorList>
            <person name="Brown C.T."/>
            <person name="Hug L.A."/>
            <person name="Thomas B.C."/>
            <person name="Sharon I."/>
            <person name="Castelle C.J."/>
            <person name="Singh A."/>
            <person name="Wilkins M.J."/>
            <person name="Williams K.H."/>
            <person name="Banfield J.F."/>
        </authorList>
    </citation>
    <scope>NUCLEOTIDE SEQUENCE [LARGE SCALE GENOMIC DNA]</scope>
</reference>
<dbReference type="GO" id="GO:0043138">
    <property type="term" value="F:3'-5' DNA helicase activity"/>
    <property type="evidence" value="ECO:0007669"/>
    <property type="project" value="UniProtKB-EC"/>
</dbReference>
<dbReference type="Gene3D" id="1.10.486.10">
    <property type="entry name" value="PCRA, domain 4"/>
    <property type="match status" value="1"/>
</dbReference>
<dbReference type="PROSITE" id="PS51198">
    <property type="entry name" value="UVRD_HELICASE_ATP_BIND"/>
    <property type="match status" value="1"/>
</dbReference>
<evidence type="ECO:0000256" key="6">
    <source>
        <dbReference type="ARBA" id="ARBA00034617"/>
    </source>
</evidence>
<dbReference type="EC" id="5.6.2.4" evidence="7"/>
<proteinExistence type="predicted"/>
<evidence type="ECO:0000256" key="9">
    <source>
        <dbReference type="PROSITE-ProRule" id="PRU00560"/>
    </source>
</evidence>
<dbReference type="InterPro" id="IPR000212">
    <property type="entry name" value="DNA_helicase_UvrD/REP"/>
</dbReference>
<keyword evidence="1 9" id="KW-0547">Nucleotide-binding</keyword>
<evidence type="ECO:0000256" key="2">
    <source>
        <dbReference type="ARBA" id="ARBA00022801"/>
    </source>
</evidence>
<keyword evidence="5" id="KW-0413">Isomerase</keyword>
<dbReference type="InterPro" id="IPR014016">
    <property type="entry name" value="UvrD-like_ATP-bd"/>
</dbReference>
<name>A0A0G0T0U8_9BACT</name>
<evidence type="ECO:0000313" key="13">
    <source>
        <dbReference type="Proteomes" id="UP000034452"/>
    </source>
</evidence>
<dbReference type="GO" id="GO:0016787">
    <property type="term" value="F:hydrolase activity"/>
    <property type="evidence" value="ECO:0007669"/>
    <property type="project" value="UniProtKB-UniRule"/>
</dbReference>
<comment type="caution">
    <text evidence="12">The sequence shown here is derived from an EMBL/GenBank/DDBJ whole genome shotgun (WGS) entry which is preliminary data.</text>
</comment>
<dbReference type="Proteomes" id="UP000034452">
    <property type="component" value="Unassembled WGS sequence"/>
</dbReference>
<dbReference type="InterPro" id="IPR014017">
    <property type="entry name" value="DNA_helicase_UvrD-like_C"/>
</dbReference>
<accession>A0A0G0T0U8</accession>
<evidence type="ECO:0000256" key="8">
    <source>
        <dbReference type="ARBA" id="ARBA00048988"/>
    </source>
</evidence>
<evidence type="ECO:0000256" key="3">
    <source>
        <dbReference type="ARBA" id="ARBA00022806"/>
    </source>
</evidence>
<dbReference type="InterPro" id="IPR027417">
    <property type="entry name" value="P-loop_NTPase"/>
</dbReference>
<keyword evidence="3 9" id="KW-0347">Helicase</keyword>
<evidence type="ECO:0000259" key="11">
    <source>
        <dbReference type="PROSITE" id="PS51217"/>
    </source>
</evidence>
<dbReference type="InterPro" id="IPR038726">
    <property type="entry name" value="PDDEXK_AddAB-type"/>
</dbReference>
<dbReference type="PANTHER" id="PTHR11070:SF2">
    <property type="entry name" value="ATP-DEPENDENT DNA HELICASE SRS2"/>
    <property type="match status" value="1"/>
</dbReference>
<dbReference type="Pfam" id="PF13361">
    <property type="entry name" value="UvrD_C"/>
    <property type="match status" value="1"/>
</dbReference>
<comment type="catalytic activity">
    <reaction evidence="6">
        <text>Couples ATP hydrolysis with the unwinding of duplex DNA by translocating in the 3'-5' direction.</text>
        <dbReference type="EC" id="5.6.2.4"/>
    </reaction>
</comment>
<dbReference type="CDD" id="cd17932">
    <property type="entry name" value="DEXQc_UvrD"/>
    <property type="match status" value="1"/>
</dbReference>
<dbReference type="PROSITE" id="PS51217">
    <property type="entry name" value="UVRD_HELICASE_CTER"/>
    <property type="match status" value="1"/>
</dbReference>
<dbReference type="GO" id="GO:0000725">
    <property type="term" value="P:recombinational repair"/>
    <property type="evidence" value="ECO:0007669"/>
    <property type="project" value="TreeGrafter"/>
</dbReference>
<dbReference type="Gene3D" id="3.40.50.300">
    <property type="entry name" value="P-loop containing nucleotide triphosphate hydrolases"/>
    <property type="match status" value="3"/>
</dbReference>